<dbReference type="SUPFAM" id="SSF53335">
    <property type="entry name" value="S-adenosyl-L-methionine-dependent methyltransferases"/>
    <property type="match status" value="1"/>
</dbReference>
<feature type="coiled-coil region" evidence="8">
    <location>
        <begin position="475"/>
        <end position="509"/>
    </location>
</feature>
<organism evidence="11 12">
    <name type="scientific">Butyrivibrio proteoclasticus (strain ATCC 51982 / DSM 14932 / B316)</name>
    <name type="common">Clostridium proteoclasticum</name>
    <dbReference type="NCBI Taxonomy" id="515622"/>
    <lineage>
        <taxon>Bacteria</taxon>
        <taxon>Bacillati</taxon>
        <taxon>Bacillota</taxon>
        <taxon>Clostridia</taxon>
        <taxon>Lachnospirales</taxon>
        <taxon>Lachnospiraceae</taxon>
        <taxon>Butyrivibrio</taxon>
    </lineage>
</organism>
<proteinExistence type="inferred from homology"/>
<evidence type="ECO:0000256" key="8">
    <source>
        <dbReference type="SAM" id="Coils"/>
    </source>
</evidence>
<geneLocation type="plasmid" evidence="11 12">
    <name>pCY186</name>
</geneLocation>
<dbReference type="PRINTS" id="PR00507">
    <property type="entry name" value="N12N6MTFRASE"/>
</dbReference>
<dbReference type="InterPro" id="IPR022749">
    <property type="entry name" value="D12N6_MeTrfase_N"/>
</dbReference>
<dbReference type="GO" id="GO:0032259">
    <property type="term" value="P:methylation"/>
    <property type="evidence" value="ECO:0007669"/>
    <property type="project" value="UniProtKB-KW"/>
</dbReference>
<dbReference type="InterPro" id="IPR038333">
    <property type="entry name" value="T1MK-like_N_sf"/>
</dbReference>
<dbReference type="Gene3D" id="1.20.1260.30">
    <property type="match status" value="1"/>
</dbReference>
<dbReference type="InterPro" id="IPR004546">
    <property type="entry name" value="Restrct_endonuc_T1M"/>
</dbReference>
<evidence type="ECO:0000313" key="11">
    <source>
        <dbReference type="EMBL" id="ADL36463.1"/>
    </source>
</evidence>
<feature type="domain" description="N6 adenine-specific DNA methyltransferase N-terminal" evidence="10">
    <location>
        <begin position="10"/>
        <end position="158"/>
    </location>
</feature>
<dbReference type="RefSeq" id="WP_013283111.1">
    <property type="nucleotide sequence ID" value="NC_014390.1"/>
</dbReference>
<dbReference type="Proteomes" id="UP000001299">
    <property type="component" value="Plasmid pCY186"/>
</dbReference>
<comment type="similarity">
    <text evidence="1">Belongs to the N(4)/N(6)-methyltransferase family.</text>
</comment>
<dbReference type="EMBL" id="CP001813">
    <property type="protein sequence ID" value="ADL36463.1"/>
    <property type="molecule type" value="Genomic_DNA"/>
</dbReference>
<evidence type="ECO:0000256" key="5">
    <source>
        <dbReference type="ARBA" id="ARBA00022691"/>
    </source>
</evidence>
<dbReference type="NCBIfam" id="TIGR00497">
    <property type="entry name" value="hsdM"/>
    <property type="match status" value="1"/>
</dbReference>
<accession>E0S4Y1</accession>
<dbReference type="GO" id="GO:0008170">
    <property type="term" value="F:N-methyltransferase activity"/>
    <property type="evidence" value="ECO:0007669"/>
    <property type="project" value="InterPro"/>
</dbReference>
<dbReference type="Pfam" id="PF12161">
    <property type="entry name" value="HsdM_N"/>
    <property type="match status" value="1"/>
</dbReference>
<dbReference type="GO" id="GO:0009307">
    <property type="term" value="P:DNA restriction-modification system"/>
    <property type="evidence" value="ECO:0007669"/>
    <property type="project" value="UniProtKB-KW"/>
</dbReference>
<keyword evidence="11" id="KW-0614">Plasmid</keyword>
<dbReference type="REBASE" id="27301">
    <property type="entry name" value="M.Bpr316ORF98P"/>
</dbReference>
<evidence type="ECO:0000259" key="9">
    <source>
        <dbReference type="Pfam" id="PF02384"/>
    </source>
</evidence>
<gene>
    <name evidence="11" type="primary">hsdM</name>
    <name evidence="11" type="ordered locus">bpr_IV098</name>
</gene>
<feature type="domain" description="DNA methylase adenine-specific" evidence="9">
    <location>
        <begin position="170"/>
        <end position="478"/>
    </location>
</feature>
<dbReference type="KEGG" id="bpb:bpr_IV098"/>
<dbReference type="PANTHER" id="PTHR42933:SF1">
    <property type="entry name" value="SITE-SPECIFIC DNA-METHYLTRANSFERASE (ADENINE-SPECIFIC)"/>
    <property type="match status" value="1"/>
</dbReference>
<keyword evidence="12" id="KW-1185">Reference proteome</keyword>
<dbReference type="GO" id="GO:0003677">
    <property type="term" value="F:DNA binding"/>
    <property type="evidence" value="ECO:0007669"/>
    <property type="project" value="InterPro"/>
</dbReference>
<dbReference type="PANTHER" id="PTHR42933">
    <property type="entry name" value="SLR6095 PROTEIN"/>
    <property type="match status" value="1"/>
</dbReference>
<name>E0S4Y1_BUTPB</name>
<dbReference type="Pfam" id="PF02384">
    <property type="entry name" value="N6_Mtase"/>
    <property type="match status" value="1"/>
</dbReference>
<keyword evidence="6" id="KW-0680">Restriction system</keyword>
<dbReference type="InterPro" id="IPR051537">
    <property type="entry name" value="DNA_Adenine_Mtase"/>
</dbReference>
<dbReference type="AlphaFoldDB" id="E0S4Y1"/>
<sequence>MAESKDLLAVLWSGADVLRGKMDANEYKTYLLGLVFFKYLSDSYLAKVYDLLNDEEPENLDDAQKAYEEAMKSDDSEALLEELKDSLHYTLDPDLTYTSILNAAKNNNFNREKLQSAFNRIQESDELFNSLFADVDLYSNRLGTGDTKQSATIADVIKVLEDADLIHAKGDVLGNAYEYLIGQFASETGKKAGEFYTPHGPAQILCRIAMLGQEEKKGLQVYDPCMGSGSLMLSCMHYSKEPDYIKYYGQELMPSTYNLARMNMFLHGVLPENQHLRNGDTLDADWPTDEETEFDVVTMNPPYSANWSAAEGFKQDERFMDYGGVLAPKSKADYAFLLHGFYHLKPNGTMAIVLPHGVLFRGASEGAIREILLKNGSIYAVIGLPSNMFYNTSIPTCIIVLKKHREGRDVLFIDASQHFEKEKKQNVMKEEHIDHVLELYKNRQSVEKEAYLASFEDIEKNDFNLNIPRYVDTSEEEEQIDLKALSSELKNTNKEIKEANTSLLGMMNELVFSSDDIKAAMTELIDVIKED</sequence>
<evidence type="ECO:0000256" key="2">
    <source>
        <dbReference type="ARBA" id="ARBA00011900"/>
    </source>
</evidence>
<evidence type="ECO:0000256" key="7">
    <source>
        <dbReference type="ARBA" id="ARBA00047942"/>
    </source>
</evidence>
<evidence type="ECO:0000259" key="10">
    <source>
        <dbReference type="Pfam" id="PF12161"/>
    </source>
</evidence>
<evidence type="ECO:0000256" key="4">
    <source>
        <dbReference type="ARBA" id="ARBA00022679"/>
    </source>
</evidence>
<keyword evidence="4 11" id="KW-0808">Transferase</keyword>
<dbReference type="GO" id="GO:0009007">
    <property type="term" value="F:site-specific DNA-methyltransferase (adenine-specific) activity"/>
    <property type="evidence" value="ECO:0007669"/>
    <property type="project" value="UniProtKB-EC"/>
</dbReference>
<dbReference type="InterPro" id="IPR029063">
    <property type="entry name" value="SAM-dependent_MTases_sf"/>
</dbReference>
<keyword evidence="5" id="KW-0949">S-adenosyl-L-methionine</keyword>
<dbReference type="EC" id="2.1.1.72" evidence="2"/>
<dbReference type="InterPro" id="IPR003356">
    <property type="entry name" value="DNA_methylase_A-5"/>
</dbReference>
<comment type="catalytic activity">
    <reaction evidence="7">
        <text>a 2'-deoxyadenosine in DNA + S-adenosyl-L-methionine = an N(6)-methyl-2'-deoxyadenosine in DNA + S-adenosyl-L-homocysteine + H(+)</text>
        <dbReference type="Rhea" id="RHEA:15197"/>
        <dbReference type="Rhea" id="RHEA-COMP:12418"/>
        <dbReference type="Rhea" id="RHEA-COMP:12419"/>
        <dbReference type="ChEBI" id="CHEBI:15378"/>
        <dbReference type="ChEBI" id="CHEBI:57856"/>
        <dbReference type="ChEBI" id="CHEBI:59789"/>
        <dbReference type="ChEBI" id="CHEBI:90615"/>
        <dbReference type="ChEBI" id="CHEBI:90616"/>
        <dbReference type="EC" id="2.1.1.72"/>
    </reaction>
</comment>
<keyword evidence="8" id="KW-0175">Coiled coil</keyword>
<reference evidence="11 12" key="1">
    <citation type="journal article" date="2010" name="PLoS ONE">
        <title>The glycobiome of the rumen bacterium Butyrivibrio proteoclasticus B316(T) highlights adaptation to a polysaccharide-rich environment.</title>
        <authorList>
            <person name="Kelly W.J."/>
            <person name="Leahy S.C."/>
            <person name="Altermann E."/>
            <person name="Yeoman C.J."/>
            <person name="Dunne J.C."/>
            <person name="Kong Z."/>
            <person name="Pacheco D.M."/>
            <person name="Li D."/>
            <person name="Noel S.J."/>
            <person name="Moon C.D."/>
            <person name="Cookson A.L."/>
            <person name="Attwood G.T."/>
        </authorList>
    </citation>
    <scope>NUCLEOTIDE SEQUENCE [LARGE SCALE GENOMIC DNA]</scope>
    <source>
        <strain evidence="12">ATCC 51982 / DSM 14932 / B316</strain>
        <plasmid evidence="12">Plasmid pCY186</plasmid>
    </source>
</reference>
<evidence type="ECO:0000313" key="12">
    <source>
        <dbReference type="Proteomes" id="UP000001299"/>
    </source>
</evidence>
<dbReference type="Gene3D" id="3.40.50.150">
    <property type="entry name" value="Vaccinia Virus protein VP39"/>
    <property type="match status" value="1"/>
</dbReference>
<keyword evidence="3 11" id="KW-0489">Methyltransferase</keyword>
<dbReference type="HOGENOM" id="CLU_013049_0_2_9"/>
<evidence type="ECO:0000256" key="1">
    <source>
        <dbReference type="ARBA" id="ARBA00006594"/>
    </source>
</evidence>
<evidence type="ECO:0000256" key="3">
    <source>
        <dbReference type="ARBA" id="ARBA00022603"/>
    </source>
</evidence>
<evidence type="ECO:0000256" key="6">
    <source>
        <dbReference type="ARBA" id="ARBA00022747"/>
    </source>
</evidence>
<dbReference type="eggNOG" id="COG0286">
    <property type="taxonomic scope" value="Bacteria"/>
</dbReference>
<protein>
    <recommendedName>
        <fullName evidence="2">site-specific DNA-methyltransferase (adenine-specific)</fullName>
        <ecNumber evidence="2">2.1.1.72</ecNumber>
    </recommendedName>
</protein>